<organism evidence="1 2">
    <name type="scientific">Zasmidium cellare ATCC 36951</name>
    <dbReference type="NCBI Taxonomy" id="1080233"/>
    <lineage>
        <taxon>Eukaryota</taxon>
        <taxon>Fungi</taxon>
        <taxon>Dikarya</taxon>
        <taxon>Ascomycota</taxon>
        <taxon>Pezizomycotina</taxon>
        <taxon>Dothideomycetes</taxon>
        <taxon>Dothideomycetidae</taxon>
        <taxon>Mycosphaerellales</taxon>
        <taxon>Mycosphaerellaceae</taxon>
        <taxon>Zasmidium</taxon>
    </lineage>
</organism>
<proteinExistence type="predicted"/>
<dbReference type="OrthoDB" id="3643441at2759"/>
<evidence type="ECO:0000313" key="2">
    <source>
        <dbReference type="Proteomes" id="UP000799537"/>
    </source>
</evidence>
<dbReference type="GeneID" id="54569668"/>
<evidence type="ECO:0000313" key="1">
    <source>
        <dbReference type="EMBL" id="KAF2168741.1"/>
    </source>
</evidence>
<name>A0A6A6CNV9_ZASCE</name>
<accession>A0A6A6CNV9</accession>
<dbReference type="Proteomes" id="UP000799537">
    <property type="component" value="Unassembled WGS sequence"/>
</dbReference>
<keyword evidence="2" id="KW-1185">Reference proteome</keyword>
<dbReference type="EMBL" id="ML993589">
    <property type="protein sequence ID" value="KAF2168741.1"/>
    <property type="molecule type" value="Genomic_DNA"/>
</dbReference>
<dbReference type="RefSeq" id="XP_033669630.1">
    <property type="nucleotide sequence ID" value="XM_033816396.1"/>
</dbReference>
<gene>
    <name evidence="1" type="ORF">M409DRAFT_65160</name>
</gene>
<dbReference type="AlphaFoldDB" id="A0A6A6CNV9"/>
<reference evidence="1" key="1">
    <citation type="journal article" date="2020" name="Stud. Mycol.">
        <title>101 Dothideomycetes genomes: a test case for predicting lifestyles and emergence of pathogens.</title>
        <authorList>
            <person name="Haridas S."/>
            <person name="Albert R."/>
            <person name="Binder M."/>
            <person name="Bloem J."/>
            <person name="Labutti K."/>
            <person name="Salamov A."/>
            <person name="Andreopoulos B."/>
            <person name="Baker S."/>
            <person name="Barry K."/>
            <person name="Bills G."/>
            <person name="Bluhm B."/>
            <person name="Cannon C."/>
            <person name="Castanera R."/>
            <person name="Culley D."/>
            <person name="Daum C."/>
            <person name="Ezra D."/>
            <person name="Gonzalez J."/>
            <person name="Henrissat B."/>
            <person name="Kuo A."/>
            <person name="Liang C."/>
            <person name="Lipzen A."/>
            <person name="Lutzoni F."/>
            <person name="Magnuson J."/>
            <person name="Mondo S."/>
            <person name="Nolan M."/>
            <person name="Ohm R."/>
            <person name="Pangilinan J."/>
            <person name="Park H.-J."/>
            <person name="Ramirez L."/>
            <person name="Alfaro M."/>
            <person name="Sun H."/>
            <person name="Tritt A."/>
            <person name="Yoshinaga Y."/>
            <person name="Zwiers L.-H."/>
            <person name="Turgeon B."/>
            <person name="Goodwin S."/>
            <person name="Spatafora J."/>
            <person name="Crous P."/>
            <person name="Grigoriev I."/>
        </authorList>
    </citation>
    <scope>NUCLEOTIDE SEQUENCE</scope>
    <source>
        <strain evidence="1">ATCC 36951</strain>
    </source>
</reference>
<protein>
    <submittedName>
        <fullName evidence="1">Uncharacterized protein</fullName>
    </submittedName>
</protein>
<sequence length="153" mass="16326">MAATTLANPLTSRATCTDTDKINACKAEIQTIRSHSAADAAKIPLAPLASRTFYITLSEANFTMLPPVNVGFTAETVRAELVLLATLLDAGVPQGSDSYIVNSNGTVTSDFIQTDRLVLPAVQVREIHEFNAACQITKITGYVNGPLVDFVKI</sequence>